<reference evidence="11" key="1">
    <citation type="submission" date="2022-02" db="EMBL/GenBank/DDBJ databases">
        <title>Paenibacillus sp. MBLB1832 Whole Genome Shotgun Sequencing.</title>
        <authorList>
            <person name="Hwang C.Y."/>
            <person name="Cho E.-S."/>
            <person name="Seo M.-J."/>
        </authorList>
    </citation>
    <scope>NUCLEOTIDE SEQUENCE</scope>
    <source>
        <strain evidence="11">MBLB1832</strain>
    </source>
</reference>
<dbReference type="SMART" id="SM00342">
    <property type="entry name" value="HTH_ARAC"/>
    <property type="match status" value="1"/>
</dbReference>
<dbReference type="PROSITE" id="PS01124">
    <property type="entry name" value="HTH_ARAC_FAMILY_2"/>
    <property type="match status" value="1"/>
</dbReference>
<feature type="domain" description="HTH araC/xylS-type" evidence="9">
    <location>
        <begin position="146"/>
        <end position="244"/>
    </location>
</feature>
<dbReference type="GO" id="GO:0003700">
    <property type="term" value="F:DNA-binding transcription factor activity"/>
    <property type="evidence" value="ECO:0007669"/>
    <property type="project" value="InterPro"/>
</dbReference>
<dbReference type="SUPFAM" id="SSF52172">
    <property type="entry name" value="CheY-like"/>
    <property type="match status" value="1"/>
</dbReference>
<keyword evidence="4" id="KW-0902">Two-component regulatory system</keyword>
<dbReference type="Proteomes" id="UP001304650">
    <property type="component" value="Chromosome"/>
</dbReference>
<dbReference type="InterPro" id="IPR018060">
    <property type="entry name" value="HTH_AraC"/>
</dbReference>
<dbReference type="InterPro" id="IPR009057">
    <property type="entry name" value="Homeodomain-like_sf"/>
</dbReference>
<dbReference type="Pfam" id="PF12833">
    <property type="entry name" value="HTH_18"/>
    <property type="match status" value="1"/>
</dbReference>
<dbReference type="PANTHER" id="PTHR42713">
    <property type="entry name" value="HISTIDINE KINASE-RELATED"/>
    <property type="match status" value="1"/>
</dbReference>
<feature type="domain" description="Response regulatory" evidence="10">
    <location>
        <begin position="3"/>
        <end position="120"/>
    </location>
</feature>
<evidence type="ECO:0000256" key="3">
    <source>
        <dbReference type="ARBA" id="ARBA00022553"/>
    </source>
</evidence>
<evidence type="ECO:0000256" key="2">
    <source>
        <dbReference type="ARBA" id="ARBA00022490"/>
    </source>
</evidence>
<keyword evidence="6" id="KW-0238">DNA-binding</keyword>
<organism evidence="11 12">
    <name type="scientific">Paenibacillus roseopurpureus</name>
    <dbReference type="NCBI Taxonomy" id="2918901"/>
    <lineage>
        <taxon>Bacteria</taxon>
        <taxon>Bacillati</taxon>
        <taxon>Bacillota</taxon>
        <taxon>Bacilli</taxon>
        <taxon>Bacillales</taxon>
        <taxon>Paenibacillaceae</taxon>
        <taxon>Paenibacillus</taxon>
    </lineage>
</organism>
<dbReference type="CDD" id="cd17536">
    <property type="entry name" value="REC_YesN-like"/>
    <property type="match status" value="1"/>
</dbReference>
<comment type="subcellular location">
    <subcellularLocation>
        <location evidence="1">Cytoplasm</location>
    </subcellularLocation>
</comment>
<dbReference type="SUPFAM" id="SSF46689">
    <property type="entry name" value="Homeodomain-like"/>
    <property type="match status" value="2"/>
</dbReference>
<evidence type="ECO:0000256" key="8">
    <source>
        <dbReference type="PROSITE-ProRule" id="PRU00169"/>
    </source>
</evidence>
<dbReference type="PROSITE" id="PS50110">
    <property type="entry name" value="RESPONSE_REGULATORY"/>
    <property type="match status" value="1"/>
</dbReference>
<evidence type="ECO:0000259" key="9">
    <source>
        <dbReference type="PROSITE" id="PS01124"/>
    </source>
</evidence>
<proteinExistence type="predicted"/>
<protein>
    <submittedName>
        <fullName evidence="11">Response regulator</fullName>
    </submittedName>
</protein>
<name>A0AA96LMX7_9BACL</name>
<dbReference type="GO" id="GO:0005737">
    <property type="term" value="C:cytoplasm"/>
    <property type="evidence" value="ECO:0007669"/>
    <property type="project" value="UniProtKB-SubCell"/>
</dbReference>
<dbReference type="PANTHER" id="PTHR42713:SF3">
    <property type="entry name" value="TRANSCRIPTIONAL REGULATORY PROTEIN HPTR"/>
    <property type="match status" value="1"/>
</dbReference>
<accession>A0AA96LMX7</accession>
<dbReference type="KEGG" id="proo:MJB10_23645"/>
<dbReference type="AlphaFoldDB" id="A0AA96LMX7"/>
<dbReference type="PRINTS" id="PR00032">
    <property type="entry name" value="HTHARAC"/>
</dbReference>
<dbReference type="EMBL" id="CP130319">
    <property type="protein sequence ID" value="WNR44056.1"/>
    <property type="molecule type" value="Genomic_DNA"/>
</dbReference>
<dbReference type="GO" id="GO:0000160">
    <property type="term" value="P:phosphorelay signal transduction system"/>
    <property type="evidence" value="ECO:0007669"/>
    <property type="project" value="UniProtKB-KW"/>
</dbReference>
<keyword evidence="7" id="KW-0804">Transcription</keyword>
<dbReference type="InterPro" id="IPR051552">
    <property type="entry name" value="HptR"/>
</dbReference>
<evidence type="ECO:0000256" key="4">
    <source>
        <dbReference type="ARBA" id="ARBA00023012"/>
    </source>
</evidence>
<gene>
    <name evidence="11" type="ORF">MJB10_23645</name>
</gene>
<evidence type="ECO:0000259" key="10">
    <source>
        <dbReference type="PROSITE" id="PS50110"/>
    </source>
</evidence>
<evidence type="ECO:0000313" key="11">
    <source>
        <dbReference type="EMBL" id="WNR44056.1"/>
    </source>
</evidence>
<dbReference type="Gene3D" id="3.40.50.2300">
    <property type="match status" value="1"/>
</dbReference>
<dbReference type="GO" id="GO:0043565">
    <property type="term" value="F:sequence-specific DNA binding"/>
    <property type="evidence" value="ECO:0007669"/>
    <property type="project" value="InterPro"/>
</dbReference>
<dbReference type="InterPro" id="IPR011006">
    <property type="entry name" value="CheY-like_superfamily"/>
</dbReference>
<keyword evidence="3 8" id="KW-0597">Phosphoprotein</keyword>
<dbReference type="InterPro" id="IPR020449">
    <property type="entry name" value="Tscrpt_reg_AraC-type_HTH"/>
</dbReference>
<evidence type="ECO:0000256" key="6">
    <source>
        <dbReference type="ARBA" id="ARBA00023125"/>
    </source>
</evidence>
<keyword evidence="12" id="KW-1185">Reference proteome</keyword>
<keyword evidence="2" id="KW-0963">Cytoplasm</keyword>
<dbReference type="SMART" id="SM00448">
    <property type="entry name" value="REC"/>
    <property type="match status" value="1"/>
</dbReference>
<evidence type="ECO:0000256" key="1">
    <source>
        <dbReference type="ARBA" id="ARBA00004496"/>
    </source>
</evidence>
<evidence type="ECO:0000256" key="7">
    <source>
        <dbReference type="ARBA" id="ARBA00023163"/>
    </source>
</evidence>
<keyword evidence="5" id="KW-0805">Transcription regulation</keyword>
<dbReference type="RefSeq" id="WP_314799259.1">
    <property type="nucleotide sequence ID" value="NZ_CP130319.1"/>
</dbReference>
<dbReference type="InterPro" id="IPR001789">
    <property type="entry name" value="Sig_transdc_resp-reg_receiver"/>
</dbReference>
<feature type="modified residue" description="4-aspartylphosphate" evidence="8">
    <location>
        <position position="55"/>
    </location>
</feature>
<evidence type="ECO:0000256" key="5">
    <source>
        <dbReference type="ARBA" id="ARBA00023015"/>
    </source>
</evidence>
<evidence type="ECO:0000313" key="12">
    <source>
        <dbReference type="Proteomes" id="UP001304650"/>
    </source>
</evidence>
<dbReference type="Gene3D" id="1.10.10.60">
    <property type="entry name" value="Homeodomain-like"/>
    <property type="match status" value="2"/>
</dbReference>
<dbReference type="Pfam" id="PF00072">
    <property type="entry name" value="Response_reg"/>
    <property type="match status" value="1"/>
</dbReference>
<sequence length="245" mass="27964">MIQVMLVEDEAVIRGGLRKLIEEVFVGFKVSAEAETGKEALTLLKSVIPDLIITDIRMKDMDGLAMIERIREQNIEIPIVILSGYSDFEYAKRALRNRVEDYLLKPIDRGELALCLEKLRSRIRVTTDMKANLDLTDPIEERAVIRRVKELVQSRLHQEVSLQYIAEQVGMNSQYLSGLFKQETGQNFVDYVTASRMNKAKKLLKETNLKIYEIAGLSGYVNAKHFMTVFKQGVGVTPSEYREGM</sequence>